<evidence type="ECO:0008006" key="6">
    <source>
        <dbReference type="Google" id="ProtNLM"/>
    </source>
</evidence>
<feature type="region of interest" description="Disordered" evidence="3">
    <location>
        <begin position="168"/>
        <end position="193"/>
    </location>
</feature>
<feature type="compositionally biased region" description="Acidic residues" evidence="3">
    <location>
        <begin position="295"/>
        <end position="304"/>
    </location>
</feature>
<evidence type="ECO:0000313" key="5">
    <source>
        <dbReference type="Proteomes" id="UP000255207"/>
    </source>
</evidence>
<dbReference type="InterPro" id="IPR018511">
    <property type="entry name" value="Hemolysin-typ_Ca-bd_CS"/>
</dbReference>
<reference evidence="5" key="1">
    <citation type="submission" date="2018-07" db="EMBL/GenBank/DDBJ databases">
        <authorList>
            <person name="Safronova V.I."/>
            <person name="Chirak E.R."/>
            <person name="Sazanova A.L."/>
        </authorList>
    </citation>
    <scope>NUCLEOTIDE SEQUENCE [LARGE SCALE GENOMIC DNA]</scope>
    <source>
        <strain evidence="5">RCAM04685</strain>
    </source>
</reference>
<dbReference type="PROSITE" id="PS00330">
    <property type="entry name" value="HEMOLYSIN_CALCIUM"/>
    <property type="match status" value="5"/>
</dbReference>
<feature type="region of interest" description="Disordered" evidence="3">
    <location>
        <begin position="1042"/>
        <end position="1091"/>
    </location>
</feature>
<accession>A0A370L4S9</accession>
<feature type="compositionally biased region" description="Low complexity" evidence="3">
    <location>
        <begin position="1053"/>
        <end position="1075"/>
    </location>
</feature>
<comment type="caution">
    <text evidence="4">The sequence shown here is derived from an EMBL/GenBank/DDBJ whole genome shotgun (WGS) entry which is preliminary data.</text>
</comment>
<name>A0A370L4S9_9HYPH</name>
<dbReference type="GO" id="GO:0005576">
    <property type="term" value="C:extracellular region"/>
    <property type="evidence" value="ECO:0007669"/>
    <property type="project" value="UniProtKB-SubCell"/>
</dbReference>
<dbReference type="PRINTS" id="PR00313">
    <property type="entry name" value="CABNDNGRPT"/>
</dbReference>
<evidence type="ECO:0000313" key="4">
    <source>
        <dbReference type="EMBL" id="RDJ23784.1"/>
    </source>
</evidence>
<feature type="compositionally biased region" description="Acidic residues" evidence="3">
    <location>
        <begin position="1081"/>
        <end position="1091"/>
    </location>
</feature>
<evidence type="ECO:0000256" key="2">
    <source>
        <dbReference type="ARBA" id="ARBA00022525"/>
    </source>
</evidence>
<dbReference type="PANTHER" id="PTHR38340">
    <property type="entry name" value="S-LAYER PROTEIN"/>
    <property type="match status" value="1"/>
</dbReference>
<dbReference type="InterPro" id="IPR050557">
    <property type="entry name" value="RTX_toxin/Mannuronan_C5-epim"/>
</dbReference>
<dbReference type="Gene3D" id="2.160.20.160">
    <property type="match status" value="1"/>
</dbReference>
<dbReference type="GO" id="GO:0005509">
    <property type="term" value="F:calcium ion binding"/>
    <property type="evidence" value="ECO:0007669"/>
    <property type="project" value="InterPro"/>
</dbReference>
<dbReference type="Gene3D" id="2.150.10.10">
    <property type="entry name" value="Serralysin-like metalloprotease, C-terminal"/>
    <property type="match status" value="4"/>
</dbReference>
<dbReference type="PANTHER" id="PTHR38340:SF1">
    <property type="entry name" value="S-LAYER PROTEIN"/>
    <property type="match status" value="1"/>
</dbReference>
<dbReference type="Proteomes" id="UP000255207">
    <property type="component" value="Unassembled WGS sequence"/>
</dbReference>
<dbReference type="Pfam" id="PF00353">
    <property type="entry name" value="HemolysinCabind"/>
    <property type="match status" value="8"/>
</dbReference>
<dbReference type="InterPro" id="IPR011049">
    <property type="entry name" value="Serralysin-like_metalloprot_C"/>
</dbReference>
<evidence type="ECO:0000256" key="1">
    <source>
        <dbReference type="ARBA" id="ARBA00004613"/>
    </source>
</evidence>
<keyword evidence="5" id="KW-1185">Reference proteome</keyword>
<dbReference type="SUPFAM" id="SSF51120">
    <property type="entry name" value="beta-Roll"/>
    <property type="match status" value="4"/>
</dbReference>
<dbReference type="OrthoDB" id="8144624at2"/>
<feature type="region of interest" description="Disordered" evidence="3">
    <location>
        <begin position="274"/>
        <end position="312"/>
    </location>
</feature>
<organism evidence="4 5">
    <name type="scientific">Bosea caraganae</name>
    <dbReference type="NCBI Taxonomy" id="2763117"/>
    <lineage>
        <taxon>Bacteria</taxon>
        <taxon>Pseudomonadati</taxon>
        <taxon>Pseudomonadota</taxon>
        <taxon>Alphaproteobacteria</taxon>
        <taxon>Hyphomicrobiales</taxon>
        <taxon>Boseaceae</taxon>
        <taxon>Bosea</taxon>
    </lineage>
</organism>
<feature type="compositionally biased region" description="Low complexity" evidence="3">
    <location>
        <begin position="168"/>
        <end position="184"/>
    </location>
</feature>
<protein>
    <recommendedName>
        <fullName evidence="6">Calcium-binding protein</fullName>
    </recommendedName>
</protein>
<dbReference type="EMBL" id="QQTP01000008">
    <property type="protein sequence ID" value="RDJ23784.1"/>
    <property type="molecule type" value="Genomic_DNA"/>
</dbReference>
<gene>
    <name evidence="4" type="ORF">DWE98_16740</name>
</gene>
<proteinExistence type="predicted"/>
<dbReference type="InterPro" id="IPR001343">
    <property type="entry name" value="Hemolysn_Ca-bd"/>
</dbReference>
<comment type="subcellular location">
    <subcellularLocation>
        <location evidence="1">Secreted</location>
    </subcellularLocation>
</comment>
<evidence type="ECO:0000256" key="3">
    <source>
        <dbReference type="SAM" id="MobiDB-lite"/>
    </source>
</evidence>
<dbReference type="AlphaFoldDB" id="A0A370L4S9"/>
<dbReference type="RefSeq" id="WP_114830409.1">
    <property type="nucleotide sequence ID" value="NZ_QQTO01000035.1"/>
</dbReference>
<keyword evidence="2" id="KW-0964">Secreted</keyword>
<sequence length="1213" mass="118874">MALAPGSISLVGYSADSDDGLAFVVLEPILAGSVITFETGAEFGSGAASWTWTANADIAAGTRVTVNGLASGQASSDLGTVEEGSPEDVTGSIKGARVHVGSSTAPTFLAEISNDFIDPTTGVAAHAAPVAALRAASPEFSVSSGSSAKSQARVAAFAETPHVAVPADGGAAAAPSDPAAQPDGEAAAPTYGDGAETLNNADLLIGGVSMRGGNDTLINSGVIVATDGAAIDMGDGDDSVTLEEGSSVYGQILLGAGNDQLTAADGDLDVDAGAGNDTVTTGSGDDLVKGGAGDDVLDGGEGDDALQGGDDNDRLVGGLGDDILIGGAGNDSLVGGEGNDTLVGGDGIDTADYSSETSGVVINLLTGKATGDDAGNDTLSGIENATGGSGDDELRGNALTNVLSGGAGKDLIVIGSGDTALGGAGDDTIEVTTGTSGVTVDGGADRDTVKLIGTGTGTLAAVAGVEKLVVESGSWAVAASEAYDDITIKGAGTVTTGIIVNNNDHVSIEAGGKLVAATAVTWQGGGDAVIDNAGTIEGSTRVLANTANATGSLEFNNLAGGVIRGAITPNANAAATAVIELNNAGLIESGDGGRVIDFRSFDGNGGHGVINNLAGGIIRNAGTSTDSADVIRPGQNGVVNNWGLITAATGLVAGGDLIDFQGDAGGKVNNYAGGKLEGAKHAVTGERAVAVYNEGTMIGRNGSAVNIDSDGSEAERVTITNKGTMEGRSAELADSDGDAIDIDGLLTLTNYGRVAGLGAQGYHDGEPNVSEGIAIGGGTIVNNAGAEIYGYGRGIQVDNSSNENALGKTLIVNDGLIQGDGHGPEGVTLTTPEDIAKFDLRGNEAIKLVGTYDDEIINGSAGRIIGGLSMGGGNDHLSNSGLIQATGGSAIDMGAGDDVVNLYIGSNVQGTILLGDGNDRITMNDYLGAVTVDAGNGNDDITTSFGNDVIHAGAGNDTIFAGTGNDTIDAGNGDDTILADEGNDVIDGGQGFDTLFLARATGPVYVDFAAGHVSGAGIGFDTFTNIESLLFGEGSDTVIGGNGDDSLDGAGGSDTLTGGAGDDALAGSAGNDALNGGSGDDSLDGGADDDTLAGGSGDDHLLGGLGNDVISAGSGDDHIEGGAGNDVLTGGSGSDNFVFAAGFGNDTITDFAASGSTTDVIEFSTDVVADYATLMATAHQVGNDVVFTIDDHTSLTLADIQLNALGNDDFRFA</sequence>